<dbReference type="Pfam" id="PF01147">
    <property type="entry name" value="Crust_neurohorm"/>
    <property type="match status" value="1"/>
</dbReference>
<dbReference type="SMR" id="A0A6B9XL29"/>
<dbReference type="PRINTS" id="PR00548">
    <property type="entry name" value="HYPRGLYCEMC1"/>
</dbReference>
<dbReference type="Gene3D" id="1.10.2010.10">
    <property type="entry name" value="Crustacean CHH/MIH/GIH neurohormone"/>
    <property type="match status" value="1"/>
</dbReference>
<feature type="chain" id="PRO_5025455611" evidence="9">
    <location>
        <begin position="21"/>
        <end position="127"/>
    </location>
</feature>
<dbReference type="InterPro" id="IPR000346">
    <property type="entry name" value="Hyperglycemic1"/>
</dbReference>
<keyword evidence="6 8" id="KW-1015">Disulfide bond</keyword>
<feature type="disulfide bond" evidence="8">
    <location>
        <begin position="76"/>
        <end position="92"/>
    </location>
</feature>
<keyword evidence="9" id="KW-0732">Signal</keyword>
<dbReference type="InterPro" id="IPR018251">
    <property type="entry name" value="Crust_neurhormone_CS"/>
</dbReference>
<sequence length="127" mass="14120">MWLAKIVVVTMVLMSSGVTGRSSSGLVRLEKLLSSSSSTPLSLVSADHSVDKRAVFDQSCKGVYDRSLFQKLDRVCDDCYNLYRKSYVSTGCRENCYGNLVFRQCLDDLLLVDVVDEYVASVQMVGK</sequence>
<dbReference type="EMBL" id="MN864536">
    <property type="protein sequence ID" value="QHR84459.1"/>
    <property type="molecule type" value="mRNA"/>
</dbReference>
<dbReference type="GO" id="GO:0007218">
    <property type="term" value="P:neuropeptide signaling pathway"/>
    <property type="evidence" value="ECO:0007669"/>
    <property type="project" value="UniProtKB-KW"/>
</dbReference>
<keyword evidence="4" id="KW-0372">Hormone</keyword>
<dbReference type="InterPro" id="IPR035957">
    <property type="entry name" value="Crust_neurohorm_sf"/>
</dbReference>
<dbReference type="GO" id="GO:0007623">
    <property type="term" value="P:circadian rhythm"/>
    <property type="evidence" value="ECO:0007669"/>
    <property type="project" value="TreeGrafter"/>
</dbReference>
<evidence type="ECO:0000256" key="7">
    <source>
        <dbReference type="ARBA" id="ARBA00023320"/>
    </source>
</evidence>
<evidence type="ECO:0000256" key="8">
    <source>
        <dbReference type="PIRSR" id="PIRSR631098-51"/>
    </source>
</evidence>
<evidence type="ECO:0000256" key="1">
    <source>
        <dbReference type="ARBA" id="ARBA00004613"/>
    </source>
</evidence>
<comment type="similarity">
    <text evidence="2">Belongs to the arthropod CHH/MIH/GIH/VIH hormone family.</text>
</comment>
<evidence type="ECO:0000256" key="3">
    <source>
        <dbReference type="ARBA" id="ARBA00022525"/>
    </source>
</evidence>
<evidence type="ECO:0000256" key="6">
    <source>
        <dbReference type="ARBA" id="ARBA00023157"/>
    </source>
</evidence>
<feature type="disulfide bond" evidence="8">
    <location>
        <begin position="60"/>
        <end position="96"/>
    </location>
</feature>
<name>A0A6B9XL29_PANHM</name>
<feature type="disulfide bond" evidence="8">
    <location>
        <begin position="79"/>
        <end position="105"/>
    </location>
</feature>
<keyword evidence="5" id="KW-0027">Amidation</keyword>
<protein>
    <submittedName>
        <fullName evidence="10">Hyperglycemic hormone A</fullName>
    </submittedName>
</protein>
<keyword evidence="7" id="KW-0527">Neuropeptide</keyword>
<reference evidence="10" key="1">
    <citation type="submission" date="2019-12" db="EMBL/GenBank/DDBJ databases">
        <authorList>
            <person name="Luo J."/>
            <person name="Zhuo H."/>
        </authorList>
    </citation>
    <scope>NUCLEOTIDE SEQUENCE</scope>
    <source>
        <tissue evidence="10">Eyestalk</tissue>
    </source>
</reference>
<dbReference type="AlphaFoldDB" id="A0A6B9XL29"/>
<keyword evidence="3" id="KW-0964">Secreted</keyword>
<dbReference type="PANTHER" id="PTHR35981:SF2">
    <property type="entry name" value="ION TRANSPORT PEPTIDE, ISOFORM C"/>
    <property type="match status" value="1"/>
</dbReference>
<dbReference type="PANTHER" id="PTHR35981">
    <property type="entry name" value="ION TRANSPORT PEPTIDE, ISOFORM C"/>
    <property type="match status" value="1"/>
</dbReference>
<evidence type="ECO:0000256" key="5">
    <source>
        <dbReference type="ARBA" id="ARBA00022815"/>
    </source>
</evidence>
<proteinExistence type="evidence at transcript level"/>
<dbReference type="GO" id="GO:0005576">
    <property type="term" value="C:extracellular region"/>
    <property type="evidence" value="ECO:0007669"/>
    <property type="project" value="UniProtKB-SubCell"/>
</dbReference>
<dbReference type="GO" id="GO:0005184">
    <property type="term" value="F:neuropeptide hormone activity"/>
    <property type="evidence" value="ECO:0007669"/>
    <property type="project" value="InterPro"/>
</dbReference>
<dbReference type="PROSITE" id="PS01250">
    <property type="entry name" value="CHH_MIH_GIH"/>
    <property type="match status" value="1"/>
</dbReference>
<dbReference type="PRINTS" id="PR00550">
    <property type="entry name" value="HYPRGLYCEMIC"/>
</dbReference>
<feature type="signal peptide" evidence="9">
    <location>
        <begin position="1"/>
        <end position="20"/>
    </location>
</feature>
<evidence type="ECO:0000256" key="9">
    <source>
        <dbReference type="SAM" id="SignalP"/>
    </source>
</evidence>
<organism evidence="10">
    <name type="scientific">Panulirus homarus</name>
    <name type="common">Scalloped spiny lobster</name>
    <name type="synonym">Cancer homarus</name>
    <dbReference type="NCBI Taxonomy" id="150425"/>
    <lineage>
        <taxon>Eukaryota</taxon>
        <taxon>Metazoa</taxon>
        <taxon>Ecdysozoa</taxon>
        <taxon>Arthropoda</taxon>
        <taxon>Crustacea</taxon>
        <taxon>Multicrustacea</taxon>
        <taxon>Malacostraca</taxon>
        <taxon>Eumalacostraca</taxon>
        <taxon>Eucarida</taxon>
        <taxon>Decapoda</taxon>
        <taxon>Pleocyemata</taxon>
        <taxon>Achelata</taxon>
        <taxon>Palinuroidea</taxon>
        <taxon>Palinuridae</taxon>
        <taxon>Panulirus</taxon>
    </lineage>
</organism>
<evidence type="ECO:0000313" key="10">
    <source>
        <dbReference type="EMBL" id="QHR84459.1"/>
    </source>
</evidence>
<evidence type="ECO:0000256" key="4">
    <source>
        <dbReference type="ARBA" id="ARBA00022702"/>
    </source>
</evidence>
<dbReference type="InterPro" id="IPR001166">
    <property type="entry name" value="Hyperglycemic"/>
</dbReference>
<evidence type="ECO:0000256" key="2">
    <source>
        <dbReference type="ARBA" id="ARBA00005447"/>
    </source>
</evidence>
<gene>
    <name evidence="10" type="primary">CHH-A</name>
</gene>
<comment type="subcellular location">
    <subcellularLocation>
        <location evidence="1">Secreted</location>
    </subcellularLocation>
</comment>
<dbReference type="SUPFAM" id="SSF81778">
    <property type="entry name" value="Crustacean CHH/MIH/GIH neurohormone"/>
    <property type="match status" value="1"/>
</dbReference>
<accession>A0A6B9XL29</accession>
<dbReference type="InterPro" id="IPR031098">
    <property type="entry name" value="Crust_neurohorm"/>
</dbReference>